<feature type="transmembrane region" description="Helical" evidence="7">
    <location>
        <begin position="51"/>
        <end position="74"/>
    </location>
</feature>
<dbReference type="PANTHER" id="PTHR23513">
    <property type="entry name" value="INTEGRAL MEMBRANE EFFLUX PROTEIN-RELATED"/>
    <property type="match status" value="1"/>
</dbReference>
<feature type="transmembrane region" description="Helical" evidence="7">
    <location>
        <begin position="314"/>
        <end position="335"/>
    </location>
</feature>
<comment type="caution">
    <text evidence="8">The sequence shown here is derived from an EMBL/GenBank/DDBJ whole genome shotgun (WGS) entry which is preliminary data.</text>
</comment>
<feature type="transmembrane region" description="Helical" evidence="7">
    <location>
        <begin position="225"/>
        <end position="246"/>
    </location>
</feature>
<evidence type="ECO:0000256" key="2">
    <source>
        <dbReference type="ARBA" id="ARBA00022448"/>
    </source>
</evidence>
<dbReference type="Pfam" id="PF05977">
    <property type="entry name" value="MFS_3"/>
    <property type="match status" value="1"/>
</dbReference>
<dbReference type="GO" id="GO:0005886">
    <property type="term" value="C:plasma membrane"/>
    <property type="evidence" value="ECO:0007669"/>
    <property type="project" value="UniProtKB-SubCell"/>
</dbReference>
<keyword evidence="2" id="KW-0813">Transport</keyword>
<dbReference type="SUPFAM" id="SSF103473">
    <property type="entry name" value="MFS general substrate transporter"/>
    <property type="match status" value="1"/>
</dbReference>
<keyword evidence="6 7" id="KW-0472">Membrane</keyword>
<protein>
    <submittedName>
        <fullName evidence="8">MFS transporter</fullName>
    </submittedName>
</protein>
<reference evidence="8" key="1">
    <citation type="submission" date="2022-10" db="EMBL/GenBank/DDBJ databases">
        <title>The WGS of Solirubrobacter ginsenosidimutans DSM 21036.</title>
        <authorList>
            <person name="Jiang Z."/>
        </authorList>
    </citation>
    <scope>NUCLEOTIDE SEQUENCE</scope>
    <source>
        <strain evidence="8">DSM 21036</strain>
    </source>
</reference>
<feature type="transmembrane region" description="Helical" evidence="7">
    <location>
        <begin position="347"/>
        <end position="371"/>
    </location>
</feature>
<feature type="transmembrane region" description="Helical" evidence="7">
    <location>
        <begin position="289"/>
        <end position="308"/>
    </location>
</feature>
<organism evidence="8 9">
    <name type="scientific">Solirubrobacter ginsenosidimutans</name>
    <dbReference type="NCBI Taxonomy" id="490573"/>
    <lineage>
        <taxon>Bacteria</taxon>
        <taxon>Bacillati</taxon>
        <taxon>Actinomycetota</taxon>
        <taxon>Thermoleophilia</taxon>
        <taxon>Solirubrobacterales</taxon>
        <taxon>Solirubrobacteraceae</taxon>
        <taxon>Solirubrobacter</taxon>
    </lineage>
</organism>
<accession>A0A9X3S7F2</accession>
<evidence type="ECO:0000256" key="4">
    <source>
        <dbReference type="ARBA" id="ARBA00022692"/>
    </source>
</evidence>
<dbReference type="InterPro" id="IPR036259">
    <property type="entry name" value="MFS_trans_sf"/>
</dbReference>
<keyword evidence="4 7" id="KW-0812">Transmembrane</keyword>
<dbReference type="CDD" id="cd06173">
    <property type="entry name" value="MFS_MefA_like"/>
    <property type="match status" value="1"/>
</dbReference>
<feature type="transmembrane region" description="Helical" evidence="7">
    <location>
        <begin position="258"/>
        <end position="277"/>
    </location>
</feature>
<proteinExistence type="predicted"/>
<dbReference type="RefSeq" id="WP_270045253.1">
    <property type="nucleotide sequence ID" value="NZ_JAPDOD010000056.1"/>
</dbReference>
<evidence type="ECO:0000313" key="9">
    <source>
        <dbReference type="Proteomes" id="UP001149140"/>
    </source>
</evidence>
<keyword evidence="5 7" id="KW-1133">Transmembrane helix</keyword>
<dbReference type="InterPro" id="IPR010290">
    <property type="entry name" value="TM_effector"/>
</dbReference>
<keyword evidence="9" id="KW-1185">Reference proteome</keyword>
<dbReference type="PANTHER" id="PTHR23513:SF11">
    <property type="entry name" value="STAPHYLOFERRIN A TRANSPORTER"/>
    <property type="match status" value="1"/>
</dbReference>
<gene>
    <name evidence="8" type="ORF">OM076_37345</name>
</gene>
<dbReference type="AlphaFoldDB" id="A0A9X3S7F2"/>
<evidence type="ECO:0000256" key="6">
    <source>
        <dbReference type="ARBA" id="ARBA00023136"/>
    </source>
</evidence>
<evidence type="ECO:0000256" key="3">
    <source>
        <dbReference type="ARBA" id="ARBA00022475"/>
    </source>
</evidence>
<comment type="subcellular location">
    <subcellularLocation>
        <location evidence="1">Cell membrane</location>
        <topology evidence="1">Multi-pass membrane protein</topology>
    </subcellularLocation>
</comment>
<evidence type="ECO:0000256" key="5">
    <source>
        <dbReference type="ARBA" id="ARBA00022989"/>
    </source>
</evidence>
<dbReference type="Gene3D" id="1.20.1250.20">
    <property type="entry name" value="MFS general substrate transporter like domains"/>
    <property type="match status" value="1"/>
</dbReference>
<dbReference type="Proteomes" id="UP001149140">
    <property type="component" value="Unassembled WGS sequence"/>
</dbReference>
<feature type="transmembrane region" description="Helical" evidence="7">
    <location>
        <begin position="377"/>
        <end position="397"/>
    </location>
</feature>
<feature type="transmembrane region" description="Helical" evidence="7">
    <location>
        <begin position="95"/>
        <end position="117"/>
    </location>
</feature>
<keyword evidence="3" id="KW-1003">Cell membrane</keyword>
<evidence type="ECO:0000256" key="7">
    <source>
        <dbReference type="SAM" id="Phobius"/>
    </source>
</evidence>
<dbReference type="EMBL" id="JAPDOD010000056">
    <property type="protein sequence ID" value="MDA0165991.1"/>
    <property type="molecule type" value="Genomic_DNA"/>
</dbReference>
<evidence type="ECO:0000256" key="1">
    <source>
        <dbReference type="ARBA" id="ARBA00004651"/>
    </source>
</evidence>
<name>A0A9X3S7F2_9ACTN</name>
<sequence length="431" mass="45138">MSPAIARTFSSLKVPNYRKYFTGQIVSITGNWMQTVGEMWLMVKLTGSGSLVGLTAGLQFLPILLFGAWGGLLADRLSKRRVLTYTQLSLMIPALTLFALTASGAAQPWMVLALVLVRGGVLAIDNPSRQSFVVEIVGSDRVVNAVALNSVVVHSSRIIGPALAGTVIALIGIAPCFLVNAFSFLAMFIALRTMDTKALQTPKPVTRRPGEVRSALRYVRRTPELLVPLLMMALVGTISFNFQVLLPLLADFTWHGTATTYALLTAAMGVGSVGGALAAGARGRVSPKLLVGSSLLFGFAMLLAAGAPTLELQILALVPLGAASVTFAAGVNSTLQVAVEPAMRGRVMALYSIVFLGSTPIGAPLVGWLAGAAGPRAGLLAGALAALLAGVAAWVWFARAGELDALSVPRGHGGRMRAPQRLVAFARDRVN</sequence>
<feature type="transmembrane region" description="Helical" evidence="7">
    <location>
        <begin position="158"/>
        <end position="191"/>
    </location>
</feature>
<evidence type="ECO:0000313" key="8">
    <source>
        <dbReference type="EMBL" id="MDA0165991.1"/>
    </source>
</evidence>